<proteinExistence type="predicted"/>
<dbReference type="InterPro" id="IPR051365">
    <property type="entry name" value="TOX_HMG-box_domain"/>
</dbReference>
<dbReference type="PANTHER" id="PTHR45781:SF1">
    <property type="entry name" value="HMG BOX DOMAIN-CONTAINING PROTEIN"/>
    <property type="match status" value="1"/>
</dbReference>
<evidence type="ECO:0000256" key="5">
    <source>
        <dbReference type="SAM" id="MobiDB-lite"/>
    </source>
</evidence>
<dbReference type="GO" id="GO:0031490">
    <property type="term" value="F:chromatin DNA binding"/>
    <property type="evidence" value="ECO:0007669"/>
    <property type="project" value="TreeGrafter"/>
</dbReference>
<evidence type="ECO:0000256" key="2">
    <source>
        <dbReference type="ARBA" id="ARBA00023125"/>
    </source>
</evidence>
<feature type="region of interest" description="Disordered" evidence="5">
    <location>
        <begin position="327"/>
        <end position="418"/>
    </location>
</feature>
<feature type="domain" description="HMG box" evidence="6">
    <location>
        <begin position="230"/>
        <end position="298"/>
    </location>
</feature>
<dbReference type="PROSITE" id="PS50118">
    <property type="entry name" value="HMG_BOX_2"/>
    <property type="match status" value="1"/>
</dbReference>
<comment type="subcellular location">
    <subcellularLocation>
        <location evidence="1">Nucleus</location>
    </subcellularLocation>
</comment>
<dbReference type="PANTHER" id="PTHR45781">
    <property type="entry name" value="AGAP000281-PA"/>
    <property type="match status" value="1"/>
</dbReference>
<accession>A0A0A9YS86</accession>
<dbReference type="AlphaFoldDB" id="A0A0A9YS86"/>
<feature type="region of interest" description="Disordered" evidence="5">
    <location>
        <begin position="88"/>
        <end position="234"/>
    </location>
</feature>
<dbReference type="GO" id="GO:0006357">
    <property type="term" value="P:regulation of transcription by RNA polymerase II"/>
    <property type="evidence" value="ECO:0007669"/>
    <property type="project" value="TreeGrafter"/>
</dbReference>
<dbReference type="Gene3D" id="1.10.30.10">
    <property type="entry name" value="High mobility group box domain"/>
    <property type="match status" value="1"/>
</dbReference>
<dbReference type="InterPro" id="IPR009071">
    <property type="entry name" value="HMG_box_dom"/>
</dbReference>
<gene>
    <name evidence="7" type="primary">Tox4_0</name>
    <name evidence="7" type="ORF">CM83_36881</name>
</gene>
<dbReference type="PRINTS" id="PR00886">
    <property type="entry name" value="HIGHMOBLTY12"/>
</dbReference>
<feature type="compositionally biased region" description="Low complexity" evidence="5">
    <location>
        <begin position="366"/>
        <end position="383"/>
    </location>
</feature>
<dbReference type="InterPro" id="IPR036910">
    <property type="entry name" value="HMG_box_dom_sf"/>
</dbReference>
<evidence type="ECO:0000256" key="1">
    <source>
        <dbReference type="ARBA" id="ARBA00004123"/>
    </source>
</evidence>
<keyword evidence="2 4" id="KW-0238">DNA-binding</keyword>
<dbReference type="GO" id="GO:0005634">
    <property type="term" value="C:nucleus"/>
    <property type="evidence" value="ECO:0007669"/>
    <property type="project" value="UniProtKB-SubCell"/>
</dbReference>
<protein>
    <submittedName>
        <fullName evidence="7">TOX high mobility group box family member 4</fullName>
    </submittedName>
</protein>
<evidence type="ECO:0000313" key="7">
    <source>
        <dbReference type="EMBL" id="JAG33963.1"/>
    </source>
</evidence>
<feature type="compositionally biased region" description="Basic residues" evidence="5">
    <location>
        <begin position="212"/>
        <end position="225"/>
    </location>
</feature>
<keyword evidence="3 4" id="KW-0539">Nucleus</keyword>
<evidence type="ECO:0000259" key="6">
    <source>
        <dbReference type="PROSITE" id="PS50118"/>
    </source>
</evidence>
<dbReference type="CDD" id="cd21995">
    <property type="entry name" value="HMG-box_TOX-like"/>
    <property type="match status" value="1"/>
</dbReference>
<reference evidence="7" key="1">
    <citation type="journal article" date="2014" name="PLoS ONE">
        <title>Transcriptome-Based Identification of ABC Transporters in the Western Tarnished Plant Bug Lygus hesperus.</title>
        <authorList>
            <person name="Hull J.J."/>
            <person name="Chaney K."/>
            <person name="Geib S.M."/>
            <person name="Fabrick J.A."/>
            <person name="Brent C.S."/>
            <person name="Walsh D."/>
            <person name="Lavine L.C."/>
        </authorList>
    </citation>
    <scope>NUCLEOTIDE SEQUENCE</scope>
</reference>
<dbReference type="EMBL" id="GBHO01009641">
    <property type="protein sequence ID" value="JAG33963.1"/>
    <property type="molecule type" value="Transcribed_RNA"/>
</dbReference>
<sequence length="469" mass="51932">MEATYCIGSDMDVCRMFDQYLYKRNTENLDVALSVPSHHQNGYTNMNEQTFHTPSFGDEDFDIPPINPHQNSGQQQMPSYHPPISMPHTQSTMTMSEHSTYHQPLYLSPPQEHMGMGMPYNNQHNQQNGYRMQSQTQNSLAQLQQYSNMGPPQSTMRSPQSRQATSPPQGSLPHETTTNTSDDSDDSTPHSHLVTGMKRPSPEPTDSSIAKMQKKPKTQKKKKKRDPNEPQKPVSAYALFFRDTQAAIKGSNPNASFGEVSKIVASMWDALDAEHKNVYKKKTEAAKKDYLKALAAYRASLVSKGGSEQEPMYGGYGGYGGGYSGYSPPTGLPSPPVPSPPNHMKNHLINDNRPPMQQVMMGHMNQQPQQHLSQQQQAPPQQQMNANSNSYMHQQQASGDGTGEQPMSGPGGPPPNPPPSNHCIRVGCPNPAVANSEWEDEYCSNECVVTHCRDVFSSWVASNQNAAVK</sequence>
<dbReference type="FunFam" id="1.10.30.10:FF:000005">
    <property type="entry name" value="TOX high mobility group box family member 3"/>
    <property type="match status" value="1"/>
</dbReference>
<evidence type="ECO:0000256" key="4">
    <source>
        <dbReference type="PROSITE-ProRule" id="PRU00267"/>
    </source>
</evidence>
<reference evidence="7" key="2">
    <citation type="submission" date="2014-07" db="EMBL/GenBank/DDBJ databases">
        <authorList>
            <person name="Hull J."/>
        </authorList>
    </citation>
    <scope>NUCLEOTIDE SEQUENCE</scope>
</reference>
<feature type="compositionally biased region" description="Polar residues" evidence="5">
    <location>
        <begin position="88"/>
        <end position="102"/>
    </location>
</feature>
<evidence type="ECO:0000256" key="3">
    <source>
        <dbReference type="ARBA" id="ARBA00023242"/>
    </source>
</evidence>
<dbReference type="SUPFAM" id="SSF47095">
    <property type="entry name" value="HMG-box"/>
    <property type="match status" value="1"/>
</dbReference>
<organism evidence="7">
    <name type="scientific">Lygus hesperus</name>
    <name type="common">Western plant bug</name>
    <dbReference type="NCBI Taxonomy" id="30085"/>
    <lineage>
        <taxon>Eukaryota</taxon>
        <taxon>Metazoa</taxon>
        <taxon>Ecdysozoa</taxon>
        <taxon>Arthropoda</taxon>
        <taxon>Hexapoda</taxon>
        <taxon>Insecta</taxon>
        <taxon>Pterygota</taxon>
        <taxon>Neoptera</taxon>
        <taxon>Paraneoptera</taxon>
        <taxon>Hemiptera</taxon>
        <taxon>Heteroptera</taxon>
        <taxon>Panheteroptera</taxon>
        <taxon>Cimicomorpha</taxon>
        <taxon>Miridae</taxon>
        <taxon>Mirini</taxon>
        <taxon>Lygus</taxon>
    </lineage>
</organism>
<feature type="compositionally biased region" description="Polar residues" evidence="5">
    <location>
        <begin position="120"/>
        <end position="169"/>
    </location>
</feature>
<name>A0A0A9YS86_LYGHE</name>
<dbReference type="SMART" id="SM00398">
    <property type="entry name" value="HMG"/>
    <property type="match status" value="1"/>
</dbReference>
<feature type="compositionally biased region" description="Pro residues" evidence="5">
    <location>
        <begin position="330"/>
        <end position="341"/>
    </location>
</feature>
<feature type="compositionally biased region" description="Polar residues" evidence="5">
    <location>
        <begin position="384"/>
        <end position="399"/>
    </location>
</feature>
<feature type="DNA-binding region" description="HMG box" evidence="4">
    <location>
        <begin position="230"/>
        <end position="298"/>
    </location>
</feature>
<dbReference type="Pfam" id="PF00505">
    <property type="entry name" value="HMG_box"/>
    <property type="match status" value="1"/>
</dbReference>